<dbReference type="EMBL" id="DWWJ01000028">
    <property type="protein sequence ID" value="HJC40236.1"/>
    <property type="molecule type" value="Genomic_DNA"/>
</dbReference>
<evidence type="ECO:0000313" key="7">
    <source>
        <dbReference type="Proteomes" id="UP000823882"/>
    </source>
</evidence>
<evidence type="ECO:0000313" key="6">
    <source>
        <dbReference type="EMBL" id="HJC40236.1"/>
    </source>
</evidence>
<evidence type="ECO:0000256" key="1">
    <source>
        <dbReference type="ARBA" id="ARBA00018672"/>
    </source>
</evidence>
<feature type="domain" description="HTH LytTR-type" evidence="5">
    <location>
        <begin position="130"/>
        <end position="228"/>
    </location>
</feature>
<dbReference type="Gene3D" id="2.40.50.1020">
    <property type="entry name" value="LytTr DNA-binding domain"/>
    <property type="match status" value="1"/>
</dbReference>
<reference evidence="6" key="2">
    <citation type="submission" date="2021-04" db="EMBL/GenBank/DDBJ databases">
        <authorList>
            <person name="Gilroy R."/>
        </authorList>
    </citation>
    <scope>NUCLEOTIDE SEQUENCE</scope>
    <source>
        <strain evidence="6">CHK186-1790</strain>
    </source>
</reference>
<evidence type="ECO:0000256" key="3">
    <source>
        <dbReference type="PROSITE-ProRule" id="PRU00169"/>
    </source>
</evidence>
<dbReference type="SMART" id="SM00850">
    <property type="entry name" value="LytTR"/>
    <property type="match status" value="1"/>
</dbReference>
<dbReference type="InterPro" id="IPR007492">
    <property type="entry name" value="LytTR_DNA-bd_dom"/>
</dbReference>
<accession>A0A9D2NX04</accession>
<organism evidence="6 7">
    <name type="scientific">Candidatus Intestinimonas pullistercoris</name>
    <dbReference type="NCBI Taxonomy" id="2838623"/>
    <lineage>
        <taxon>Bacteria</taxon>
        <taxon>Bacillati</taxon>
        <taxon>Bacillota</taxon>
        <taxon>Clostridia</taxon>
        <taxon>Eubacteriales</taxon>
        <taxon>Intestinimonas</taxon>
    </lineage>
</organism>
<dbReference type="PROSITE" id="PS50110">
    <property type="entry name" value="RESPONSE_REGULATORY"/>
    <property type="match status" value="1"/>
</dbReference>
<dbReference type="PANTHER" id="PTHR37299">
    <property type="entry name" value="TRANSCRIPTIONAL REGULATOR-RELATED"/>
    <property type="match status" value="1"/>
</dbReference>
<dbReference type="GO" id="GO:0003677">
    <property type="term" value="F:DNA binding"/>
    <property type="evidence" value="ECO:0007669"/>
    <property type="project" value="UniProtKB-KW"/>
</dbReference>
<dbReference type="Gene3D" id="3.40.50.2300">
    <property type="match status" value="1"/>
</dbReference>
<evidence type="ECO:0000259" key="5">
    <source>
        <dbReference type="PROSITE" id="PS50930"/>
    </source>
</evidence>
<dbReference type="InterPro" id="IPR046947">
    <property type="entry name" value="LytR-like"/>
</dbReference>
<evidence type="ECO:0000256" key="2">
    <source>
        <dbReference type="ARBA" id="ARBA00024867"/>
    </source>
</evidence>
<gene>
    <name evidence="6" type="ORF">H9701_01605</name>
</gene>
<dbReference type="SUPFAM" id="SSF52172">
    <property type="entry name" value="CheY-like"/>
    <property type="match status" value="1"/>
</dbReference>
<comment type="function">
    <text evidence="2">May play the central regulatory role in sporulation. It may be an element of the effector pathway responsible for the activation of sporulation genes in response to nutritional stress. Spo0A may act in concert with spo0H (a sigma factor) to control the expression of some genes that are critical to the sporulation process.</text>
</comment>
<name>A0A9D2NX04_9FIRM</name>
<feature type="domain" description="Response regulatory" evidence="4">
    <location>
        <begin position="3"/>
        <end position="119"/>
    </location>
</feature>
<keyword evidence="6" id="KW-0238">DNA-binding</keyword>
<dbReference type="GO" id="GO:0000156">
    <property type="term" value="F:phosphorelay response regulator activity"/>
    <property type="evidence" value="ECO:0007669"/>
    <property type="project" value="InterPro"/>
</dbReference>
<proteinExistence type="predicted"/>
<protein>
    <recommendedName>
        <fullName evidence="1">Stage 0 sporulation protein A homolog</fullName>
    </recommendedName>
</protein>
<dbReference type="Pfam" id="PF04397">
    <property type="entry name" value="LytTR"/>
    <property type="match status" value="1"/>
</dbReference>
<dbReference type="Proteomes" id="UP000823882">
    <property type="component" value="Unassembled WGS sequence"/>
</dbReference>
<dbReference type="PROSITE" id="PS50930">
    <property type="entry name" value="HTH_LYTTR"/>
    <property type="match status" value="1"/>
</dbReference>
<evidence type="ECO:0000259" key="4">
    <source>
        <dbReference type="PROSITE" id="PS50110"/>
    </source>
</evidence>
<comment type="caution">
    <text evidence="3">Lacks conserved residue(s) required for the propagation of feature annotation.</text>
</comment>
<reference evidence="6" key="1">
    <citation type="journal article" date="2021" name="PeerJ">
        <title>Extensive microbial diversity within the chicken gut microbiome revealed by metagenomics and culture.</title>
        <authorList>
            <person name="Gilroy R."/>
            <person name="Ravi A."/>
            <person name="Getino M."/>
            <person name="Pursley I."/>
            <person name="Horton D.L."/>
            <person name="Alikhan N.F."/>
            <person name="Baker D."/>
            <person name="Gharbi K."/>
            <person name="Hall N."/>
            <person name="Watson M."/>
            <person name="Adriaenssens E.M."/>
            <person name="Foster-Nyarko E."/>
            <person name="Jarju S."/>
            <person name="Secka A."/>
            <person name="Antonio M."/>
            <person name="Oren A."/>
            <person name="Chaudhuri R.R."/>
            <person name="La Ragione R."/>
            <person name="Hildebrand F."/>
            <person name="Pallen M.J."/>
        </authorList>
    </citation>
    <scope>NUCLEOTIDE SEQUENCE</scope>
    <source>
        <strain evidence="6">CHK186-1790</strain>
    </source>
</reference>
<comment type="caution">
    <text evidence="6">The sequence shown here is derived from an EMBL/GenBank/DDBJ whole genome shotgun (WGS) entry which is preliminary data.</text>
</comment>
<dbReference type="PANTHER" id="PTHR37299:SF1">
    <property type="entry name" value="STAGE 0 SPORULATION PROTEIN A HOMOLOG"/>
    <property type="match status" value="1"/>
</dbReference>
<dbReference type="AlphaFoldDB" id="A0A9D2NX04"/>
<sequence length="234" mass="26766">MIRFAVCDTDVDFAGRLAATLHRLYDPCKVEYMYGPDALEVSLCAAPGSSDVLLTEIELRERSSIDIIGHRMKESSPLQVIYLTSKMEYCTAVYETRHIGFLLKPVSVELLRRTVDRAIASLERQKSQGIVIHRGGSVYVVEASSLLYVESEGRLARLFTDEERLETYEKMGNLLLQMDGRFLQCHKSYLVNMDRVRQFMGDHFLMENGAVVPISQSRRKAVREEFLRYLGREG</sequence>
<dbReference type="InterPro" id="IPR001789">
    <property type="entry name" value="Sig_transdc_resp-reg_receiver"/>
</dbReference>
<dbReference type="InterPro" id="IPR011006">
    <property type="entry name" value="CheY-like_superfamily"/>
</dbReference>